<keyword evidence="3" id="KW-1185">Reference proteome</keyword>
<dbReference type="GO" id="GO:0007099">
    <property type="term" value="P:centriole replication"/>
    <property type="evidence" value="ECO:0007669"/>
    <property type="project" value="InterPro"/>
</dbReference>
<evidence type="ECO:0000313" key="5">
    <source>
        <dbReference type="RefSeq" id="XP_029022091.1"/>
    </source>
</evidence>
<name>A0A6P7NXB7_BETSP</name>
<feature type="region of interest" description="Disordered" evidence="2">
    <location>
        <begin position="542"/>
        <end position="574"/>
    </location>
</feature>
<dbReference type="GO" id="GO:0005814">
    <property type="term" value="C:centriole"/>
    <property type="evidence" value="ECO:0007669"/>
    <property type="project" value="InterPro"/>
</dbReference>
<dbReference type="RefSeq" id="XP_029022091.1">
    <property type="nucleotide sequence ID" value="XM_029166258.3"/>
</dbReference>
<feature type="region of interest" description="Disordered" evidence="2">
    <location>
        <begin position="306"/>
        <end position="348"/>
    </location>
</feature>
<feature type="region of interest" description="Disordered" evidence="2">
    <location>
        <begin position="1084"/>
        <end position="1166"/>
    </location>
</feature>
<sequence>MEDYDKFVRHRLSQLSKSEEERHSKASTASSLICFHGRAILPPLLSEEQRGEMQRHRDAAQKAADHRMLKNETRMAYVQTILHSVQIRKTPTLEELLRESEIVTRSSQNNLFEGEGDIVSLLPPPVENGKDGLTLPSMTSTTYCAFLTSNATPSQSHNGYIFDHLNGQSSQPGSFNGVSYQSESSGYLTQKNDGSVNHDFFLHNTSNTIAKMPDIISYPPIDGQELERTGLESSFSNSIKVQDIGCTLLKKDSVIWDNFLSENIEDNYLDCTGGEKTPPLTVVLDLDRNHSFDKCGAIEVSDNSPELTSTLGSHHCPQTVRHVQNESNETKPADGRIEEAEPSEEPYRLSLQALLTKSQEYRRRQRMLRNQAKNTKIQEKNQELERAKAEEQSHSDKENDEFPFKGPVTVEEMQCKDRRCSSRPTTEISTKNSLVIERMNDSEVVGKNMNIKSESTYSAGDEKTSEVPSVEEEVVFNNKLNSSREVIAGPKIFSALLQQTPISKDTSLVQEAFYLTSSPTASYKGARKYHSIPVPNLCRSPVHYKSRGTSKDREAADKANREKALGESGLKEDHKIDEESSLGHQNIHTALASPASAIVGSSEMIGMDLTMNSQHIDQLESNLSSLKVLISDLESTVKKNLETHSQTENDTQNECSFKGTEQIKNDQLLQQSACGYLEQKLSEDGDGIYTEYRQKPSRESSSNCQNTHDDKGPSLCDTDDLPLIVQGKGCERINISELRLVKAITLDRQKTTKTEKEKLSKTYNCKKQQPAAKCLLSTAQQMRIPDVFRNVPSNLSVLSDTSNHIVDRRNDTAGKDHDSTHTSSLNHSYDVETPSNLWLLEQSGSDSKGLVAQEHHLTPKSEGEGQGSVSKVKRRLLLCGTQDRSPDASGGANSVVRASVPRAPVQVCGGHGSQKDRQDQLKQVHAAQIKALQDEHRRQQQELLQALAARYSLLQSVSFPCSMSASRLGDTLTFPTLSQPSSPVSDCYRPLLAAAVKGFLTRRLLRTERVAQLVRTVRDTHQFLQAFQQQSLNSKQDLLLQERVTLQLRAARYEVYDIFFNLSARERMQLISWDRELARERQLRRQSGNTGLPKGRGSLSTATQKSLERKRGIMMEKKAAEKHRGVVTRTGHKTGFTAEQPLKTKRGQFRANPQRVSKNSYSTRPR</sequence>
<feature type="region of interest" description="Disordered" evidence="2">
    <location>
        <begin position="369"/>
        <end position="404"/>
    </location>
</feature>
<protein>
    <submittedName>
        <fullName evidence="4 5">Uncharacterized protein si:ch73-100l22.3 isoform X1</fullName>
    </submittedName>
</protein>
<keyword evidence="1" id="KW-0175">Coiled coil</keyword>
<dbReference type="GeneID" id="114865111"/>
<organism evidence="3 6">
    <name type="scientific">Betta splendens</name>
    <name type="common">Siamese fighting fish</name>
    <dbReference type="NCBI Taxonomy" id="158456"/>
    <lineage>
        <taxon>Eukaryota</taxon>
        <taxon>Metazoa</taxon>
        <taxon>Chordata</taxon>
        <taxon>Craniata</taxon>
        <taxon>Vertebrata</taxon>
        <taxon>Euteleostomi</taxon>
        <taxon>Actinopterygii</taxon>
        <taxon>Neopterygii</taxon>
        <taxon>Teleostei</taxon>
        <taxon>Neoteleostei</taxon>
        <taxon>Acanthomorphata</taxon>
        <taxon>Anabantaria</taxon>
        <taxon>Anabantiformes</taxon>
        <taxon>Anabantoidei</taxon>
        <taxon>Osphronemidae</taxon>
        <taxon>Betta</taxon>
    </lineage>
</organism>
<feature type="compositionally biased region" description="Basic and acidic residues" evidence="2">
    <location>
        <begin position="376"/>
        <end position="403"/>
    </location>
</feature>
<feature type="compositionally biased region" description="Polar residues" evidence="2">
    <location>
        <begin position="1154"/>
        <end position="1166"/>
    </location>
</feature>
<dbReference type="AlphaFoldDB" id="A0A6P7NXB7"/>
<dbReference type="OrthoDB" id="10028852at2759"/>
<evidence type="ECO:0000256" key="1">
    <source>
        <dbReference type="SAM" id="Coils"/>
    </source>
</evidence>
<proteinExistence type="predicted"/>
<dbReference type="RefSeq" id="XP_029022169.1">
    <property type="nucleotide sequence ID" value="XM_029166336.3"/>
</dbReference>
<dbReference type="CTD" id="100329274"/>
<evidence type="ECO:0000256" key="2">
    <source>
        <dbReference type="SAM" id="MobiDB-lite"/>
    </source>
</evidence>
<dbReference type="GO" id="GO:0032053">
    <property type="term" value="P:ciliary basal body organization"/>
    <property type="evidence" value="ECO:0007669"/>
    <property type="project" value="TreeGrafter"/>
</dbReference>
<feature type="region of interest" description="Disordered" evidence="2">
    <location>
        <begin position="693"/>
        <end position="715"/>
    </location>
</feature>
<gene>
    <name evidence="4 5 6" type="primary">si:ch73-100l22.3</name>
</gene>
<feature type="coiled-coil region" evidence="1">
    <location>
        <begin position="922"/>
        <end position="949"/>
    </location>
</feature>
<dbReference type="PANTHER" id="PTHR13594">
    <property type="entry name" value="CENTRIOLAR COILED-COIL PROTEIN OF 110 KDA"/>
    <property type="match status" value="1"/>
</dbReference>
<evidence type="ECO:0000313" key="3">
    <source>
        <dbReference type="Proteomes" id="UP000515150"/>
    </source>
</evidence>
<evidence type="ECO:0000313" key="6">
    <source>
        <dbReference type="RefSeq" id="XP_029022169.1"/>
    </source>
</evidence>
<feature type="compositionally biased region" description="Basic and acidic residues" evidence="2">
    <location>
        <begin position="549"/>
        <end position="574"/>
    </location>
</feature>
<dbReference type="InterPro" id="IPR033207">
    <property type="entry name" value="CCP110"/>
</dbReference>
<dbReference type="PANTHER" id="PTHR13594:SF2">
    <property type="entry name" value="SI:CH73-100L22.3"/>
    <property type="match status" value="1"/>
</dbReference>
<dbReference type="GO" id="GO:1903723">
    <property type="term" value="P:negative regulation of centriole elongation"/>
    <property type="evidence" value="ECO:0007669"/>
    <property type="project" value="TreeGrafter"/>
</dbReference>
<dbReference type="Proteomes" id="UP000515150">
    <property type="component" value="Chromosome 1"/>
</dbReference>
<dbReference type="KEGG" id="bspl:114865111"/>
<feature type="region of interest" description="Disordered" evidence="2">
    <location>
        <begin position="807"/>
        <end position="828"/>
    </location>
</feature>
<feature type="compositionally biased region" description="Basic and acidic residues" evidence="2">
    <location>
        <begin position="1106"/>
        <end position="1124"/>
    </location>
</feature>
<dbReference type="GO" id="GO:0032465">
    <property type="term" value="P:regulation of cytokinesis"/>
    <property type="evidence" value="ECO:0007669"/>
    <property type="project" value="InterPro"/>
</dbReference>
<accession>A0A6P7NXB7</accession>
<reference evidence="4 5" key="1">
    <citation type="submission" date="2025-04" db="UniProtKB">
        <authorList>
            <consortium name="RefSeq"/>
        </authorList>
    </citation>
    <scope>IDENTIFICATION</scope>
</reference>
<evidence type="ECO:0000313" key="4">
    <source>
        <dbReference type="RefSeq" id="XP_029022008.1"/>
    </source>
</evidence>
<dbReference type="GeneTree" id="ENSGT00390000004090"/>
<dbReference type="Pfam" id="PF16025">
    <property type="entry name" value="CaM_bind"/>
    <property type="match status" value="1"/>
</dbReference>
<dbReference type="RefSeq" id="XP_029022008.1">
    <property type="nucleotide sequence ID" value="XM_029166175.3"/>
</dbReference>
<feature type="compositionally biased region" description="Basic and acidic residues" evidence="2">
    <location>
        <begin position="328"/>
        <end position="339"/>
    </location>
</feature>
<feature type="compositionally biased region" description="Basic and acidic residues" evidence="2">
    <location>
        <begin position="807"/>
        <end position="820"/>
    </location>
</feature>